<dbReference type="AlphaFoldDB" id="Q6AMT7"/>
<keyword evidence="1" id="KW-0812">Transmembrane</keyword>
<keyword evidence="1" id="KW-0472">Membrane</keyword>
<accession>Q6AMT7</accession>
<evidence type="ECO:0000256" key="1">
    <source>
        <dbReference type="SAM" id="Phobius"/>
    </source>
</evidence>
<organism evidence="2 3">
    <name type="scientific">Desulfotalea psychrophila (strain LSv54 / DSM 12343)</name>
    <dbReference type="NCBI Taxonomy" id="177439"/>
    <lineage>
        <taxon>Bacteria</taxon>
        <taxon>Pseudomonadati</taxon>
        <taxon>Thermodesulfobacteriota</taxon>
        <taxon>Desulfobulbia</taxon>
        <taxon>Desulfobulbales</taxon>
        <taxon>Desulfocapsaceae</taxon>
        <taxon>Desulfotalea</taxon>
    </lineage>
</organism>
<dbReference type="HOGENOM" id="CLU_010886_0_0_7"/>
<dbReference type="Proteomes" id="UP000000602">
    <property type="component" value="Chromosome"/>
</dbReference>
<gene>
    <name evidence="2" type="ordered locus">DP1609</name>
</gene>
<name>Q6AMT7_DESPS</name>
<keyword evidence="1" id="KW-1133">Transmembrane helix</keyword>
<keyword evidence="3" id="KW-1185">Reference proteome</keyword>
<evidence type="ECO:0000313" key="3">
    <source>
        <dbReference type="Proteomes" id="UP000000602"/>
    </source>
</evidence>
<proteinExistence type="predicted"/>
<dbReference type="eggNOG" id="COG1974">
    <property type="taxonomic scope" value="Bacteria"/>
</dbReference>
<evidence type="ECO:0000313" key="2">
    <source>
        <dbReference type="EMBL" id="CAG36338.1"/>
    </source>
</evidence>
<dbReference type="STRING" id="177439.DP1609"/>
<feature type="transmembrane region" description="Helical" evidence="1">
    <location>
        <begin position="519"/>
        <end position="545"/>
    </location>
</feature>
<protein>
    <submittedName>
        <fullName evidence="2">Uncharacterized protein</fullName>
    </submittedName>
</protein>
<sequence length="739" mass="82843">MCHVWIRLNLLILLGRGQPSTDHLGGYIAKVVRPLIKKKAEAFNDQYAGTDDSGERAEILEKLKALNQLGADYFVGTFLLPGENPSITYLLQPAGDDPFLLRQSPHEMIVALPKIHSINSFTLNTVNLAQADVIEILYECRGGIRCIEFFSLRDLTQKRFRDGEALAELKTALNKADVVALKHIIINNIDQVCFGDTVCEQASDEVVSLRDILNDINTLAEMYVRQPLQTYIGSGSTGNFASTFGMGFVVLETLPVRAQREYARSVQHQGVFCVPINTEVWEKFTYKPKKGITDLGKRFLAFTKSSPFFKRLGQTCVKSYLATEIKVARGGKCGNIGLLGGRSLASNGFAIKAAEIIEPKRGQRIPLRYLNSTVLNWLKVLVGFIPAFLTFSLTKDWWLLSYLGAFIWFGITGGRNIIQAVVGGGGGRNISLLHWHEYVDWNRVSDSLLYTGFSVPLLDWLCKTVVLDQGFGVNISNNALLLYTVMSITNGFYICSHNLFRGLPPKAVFGNFFRSLLSIPVAVLFSWVIGGILGACGIATAGIILQKWAAVISKFASDCVGGIIEGGADRGANVHMRVWDYQTKFKRVLQLYTKIEILFPERNVLRVMSKPDKFLAELRERRSGLEKALIFDSLDFLTLWLYQPRASTALEHILRQMTTEERCVFFMSQLVLTQEREVSQLLLAGSLGERFARALSFYLDSYRRYLRGLDALMEKIGTTEHRELCGEKPWEISDLRLGF</sequence>
<dbReference type="KEGG" id="dps:DP1609"/>
<dbReference type="EMBL" id="CR522870">
    <property type="protein sequence ID" value="CAG36338.1"/>
    <property type="molecule type" value="Genomic_DNA"/>
</dbReference>
<reference evidence="3" key="1">
    <citation type="journal article" date="2004" name="Environ. Microbiol.">
        <title>The genome of Desulfotalea psychrophila, a sulfate-reducing bacterium from permanently cold Arctic sediments.</title>
        <authorList>
            <person name="Rabus R."/>
            <person name="Ruepp A."/>
            <person name="Frickey T."/>
            <person name="Rattei T."/>
            <person name="Fartmann B."/>
            <person name="Stark M."/>
            <person name="Bauer M."/>
            <person name="Zibat A."/>
            <person name="Lombardot T."/>
            <person name="Becker I."/>
            <person name="Amann J."/>
            <person name="Gellner K."/>
            <person name="Teeling H."/>
            <person name="Leuschner W.D."/>
            <person name="Gloeckner F.-O."/>
            <person name="Lupas A.N."/>
            <person name="Amann R."/>
            <person name="Klenk H.-P."/>
        </authorList>
    </citation>
    <scope>NUCLEOTIDE SEQUENCE [LARGE SCALE GENOMIC DNA]</scope>
    <source>
        <strain evidence="3">DSM 12343 / LSv54</strain>
    </source>
</reference>